<comment type="subcellular location">
    <subcellularLocation>
        <location evidence="1">Nucleus</location>
    </subcellularLocation>
</comment>
<dbReference type="PANTHER" id="PTHR40626:SF31">
    <property type="entry name" value="TRANSCRIPTIONAL ACTIVATOR_REPRESSOR MOT3"/>
    <property type="match status" value="1"/>
</dbReference>
<sequence>MRTDDQSQAQQDRPFLCDICTQCFVRNHDLKRHKRIHLAIKPFPCPFCNKGFSRKDALKVRYVLAFLGSRCLHKIAASSCERL</sequence>
<dbReference type="GO" id="GO:0000785">
    <property type="term" value="C:chromatin"/>
    <property type="evidence" value="ECO:0007669"/>
    <property type="project" value="TreeGrafter"/>
</dbReference>
<dbReference type="GO" id="GO:0000978">
    <property type="term" value="F:RNA polymerase II cis-regulatory region sequence-specific DNA binding"/>
    <property type="evidence" value="ECO:0007669"/>
    <property type="project" value="InterPro"/>
</dbReference>
<evidence type="ECO:0000313" key="12">
    <source>
        <dbReference type="EMBL" id="KAH6646807.1"/>
    </source>
</evidence>
<comment type="caution">
    <text evidence="12">The sequence shown here is derived from an EMBL/GenBank/DDBJ whole genome shotgun (WGS) entry which is preliminary data.</text>
</comment>
<dbReference type="GO" id="GO:0005634">
    <property type="term" value="C:nucleus"/>
    <property type="evidence" value="ECO:0007669"/>
    <property type="project" value="UniProtKB-SubCell"/>
</dbReference>
<accession>A0A9P8UD58</accession>
<evidence type="ECO:0000256" key="10">
    <source>
        <dbReference type="PROSITE-ProRule" id="PRU00042"/>
    </source>
</evidence>
<dbReference type="InterPro" id="IPR013087">
    <property type="entry name" value="Znf_C2H2_type"/>
</dbReference>
<keyword evidence="9" id="KW-0539">Nucleus</keyword>
<dbReference type="GO" id="GO:0008270">
    <property type="term" value="F:zinc ion binding"/>
    <property type="evidence" value="ECO:0007669"/>
    <property type="project" value="UniProtKB-KW"/>
</dbReference>
<keyword evidence="13" id="KW-1185">Reference proteome</keyword>
<gene>
    <name evidence="12" type="ORF">BKA67DRAFT_580633</name>
</gene>
<dbReference type="Pfam" id="PF00096">
    <property type="entry name" value="zf-C2H2"/>
    <property type="match status" value="2"/>
</dbReference>
<dbReference type="InterPro" id="IPR036236">
    <property type="entry name" value="Znf_C2H2_sf"/>
</dbReference>
<keyword evidence="2" id="KW-0479">Metal-binding</keyword>
<evidence type="ECO:0000256" key="9">
    <source>
        <dbReference type="ARBA" id="ARBA00023242"/>
    </source>
</evidence>
<dbReference type="OrthoDB" id="8922241at2759"/>
<evidence type="ECO:0000313" key="13">
    <source>
        <dbReference type="Proteomes" id="UP000758603"/>
    </source>
</evidence>
<keyword evidence="5" id="KW-0862">Zinc</keyword>
<dbReference type="Proteomes" id="UP000758603">
    <property type="component" value="Unassembled WGS sequence"/>
</dbReference>
<name>A0A9P8UD58_9PEZI</name>
<protein>
    <recommendedName>
        <fullName evidence="11">C2H2-type domain-containing protein</fullName>
    </recommendedName>
</protein>
<dbReference type="AlphaFoldDB" id="A0A9P8UD58"/>
<dbReference type="GeneID" id="70132763"/>
<keyword evidence="3" id="KW-0677">Repeat</keyword>
<keyword evidence="4 10" id="KW-0863">Zinc-finger</keyword>
<evidence type="ECO:0000256" key="5">
    <source>
        <dbReference type="ARBA" id="ARBA00022833"/>
    </source>
</evidence>
<dbReference type="PROSITE" id="PS50157">
    <property type="entry name" value="ZINC_FINGER_C2H2_2"/>
    <property type="match status" value="1"/>
</dbReference>
<evidence type="ECO:0000256" key="1">
    <source>
        <dbReference type="ARBA" id="ARBA00004123"/>
    </source>
</evidence>
<dbReference type="PROSITE" id="PS00028">
    <property type="entry name" value="ZINC_FINGER_C2H2_1"/>
    <property type="match status" value="1"/>
</dbReference>
<dbReference type="PANTHER" id="PTHR40626">
    <property type="entry name" value="MIP31509P"/>
    <property type="match status" value="1"/>
</dbReference>
<evidence type="ECO:0000256" key="4">
    <source>
        <dbReference type="ARBA" id="ARBA00022771"/>
    </source>
</evidence>
<keyword evidence="6" id="KW-0805">Transcription regulation</keyword>
<feature type="domain" description="C2H2-type" evidence="11">
    <location>
        <begin position="15"/>
        <end position="42"/>
    </location>
</feature>
<organism evidence="12 13">
    <name type="scientific">Truncatella angustata</name>
    <dbReference type="NCBI Taxonomy" id="152316"/>
    <lineage>
        <taxon>Eukaryota</taxon>
        <taxon>Fungi</taxon>
        <taxon>Dikarya</taxon>
        <taxon>Ascomycota</taxon>
        <taxon>Pezizomycotina</taxon>
        <taxon>Sordariomycetes</taxon>
        <taxon>Xylariomycetidae</taxon>
        <taxon>Amphisphaeriales</taxon>
        <taxon>Sporocadaceae</taxon>
        <taxon>Truncatella</taxon>
    </lineage>
</organism>
<dbReference type="GO" id="GO:0000981">
    <property type="term" value="F:DNA-binding transcription factor activity, RNA polymerase II-specific"/>
    <property type="evidence" value="ECO:0007669"/>
    <property type="project" value="InterPro"/>
</dbReference>
<proteinExistence type="predicted"/>
<keyword evidence="8" id="KW-0804">Transcription</keyword>
<dbReference type="InterPro" id="IPR051059">
    <property type="entry name" value="VerF-like"/>
</dbReference>
<evidence type="ECO:0000256" key="8">
    <source>
        <dbReference type="ARBA" id="ARBA00023163"/>
    </source>
</evidence>
<evidence type="ECO:0000256" key="3">
    <source>
        <dbReference type="ARBA" id="ARBA00022737"/>
    </source>
</evidence>
<dbReference type="FunFam" id="3.30.160.60:FF:000322">
    <property type="entry name" value="GDNF-inducible zinc finger protein 1"/>
    <property type="match status" value="1"/>
</dbReference>
<keyword evidence="7" id="KW-0238">DNA-binding</keyword>
<evidence type="ECO:0000256" key="7">
    <source>
        <dbReference type="ARBA" id="ARBA00023125"/>
    </source>
</evidence>
<dbReference type="EMBL" id="JAGPXC010000009">
    <property type="protein sequence ID" value="KAH6646807.1"/>
    <property type="molecule type" value="Genomic_DNA"/>
</dbReference>
<reference evidence="12" key="1">
    <citation type="journal article" date="2021" name="Nat. Commun.">
        <title>Genetic determinants of endophytism in the Arabidopsis root mycobiome.</title>
        <authorList>
            <person name="Mesny F."/>
            <person name="Miyauchi S."/>
            <person name="Thiergart T."/>
            <person name="Pickel B."/>
            <person name="Atanasova L."/>
            <person name="Karlsson M."/>
            <person name="Huettel B."/>
            <person name="Barry K.W."/>
            <person name="Haridas S."/>
            <person name="Chen C."/>
            <person name="Bauer D."/>
            <person name="Andreopoulos W."/>
            <person name="Pangilinan J."/>
            <person name="LaButti K."/>
            <person name="Riley R."/>
            <person name="Lipzen A."/>
            <person name="Clum A."/>
            <person name="Drula E."/>
            <person name="Henrissat B."/>
            <person name="Kohler A."/>
            <person name="Grigoriev I.V."/>
            <person name="Martin F.M."/>
            <person name="Hacquard S."/>
        </authorList>
    </citation>
    <scope>NUCLEOTIDE SEQUENCE</scope>
    <source>
        <strain evidence="12">MPI-SDFR-AT-0073</strain>
    </source>
</reference>
<dbReference type="SUPFAM" id="SSF57667">
    <property type="entry name" value="beta-beta-alpha zinc fingers"/>
    <property type="match status" value="1"/>
</dbReference>
<dbReference type="RefSeq" id="XP_045953321.1">
    <property type="nucleotide sequence ID" value="XM_046103872.1"/>
</dbReference>
<evidence type="ECO:0000256" key="6">
    <source>
        <dbReference type="ARBA" id="ARBA00023015"/>
    </source>
</evidence>
<evidence type="ECO:0000259" key="11">
    <source>
        <dbReference type="PROSITE" id="PS50157"/>
    </source>
</evidence>
<evidence type="ECO:0000256" key="2">
    <source>
        <dbReference type="ARBA" id="ARBA00022723"/>
    </source>
</evidence>
<dbReference type="Gene3D" id="3.30.160.60">
    <property type="entry name" value="Classic Zinc Finger"/>
    <property type="match status" value="2"/>
</dbReference>